<dbReference type="AlphaFoldDB" id="A0A382SR99"/>
<dbReference type="Pfam" id="PF03739">
    <property type="entry name" value="LptF_LptG"/>
    <property type="match status" value="1"/>
</dbReference>
<evidence type="ECO:0000256" key="3">
    <source>
        <dbReference type="ARBA" id="ARBA00022692"/>
    </source>
</evidence>
<dbReference type="PANTHER" id="PTHR33529:SF6">
    <property type="entry name" value="YJGP_YJGQ FAMILY PERMEASE"/>
    <property type="match status" value="1"/>
</dbReference>
<keyword evidence="3 6" id="KW-0812">Transmembrane</keyword>
<evidence type="ECO:0000256" key="2">
    <source>
        <dbReference type="ARBA" id="ARBA00022475"/>
    </source>
</evidence>
<evidence type="ECO:0008006" key="8">
    <source>
        <dbReference type="Google" id="ProtNLM"/>
    </source>
</evidence>
<accession>A0A382SR99</accession>
<feature type="transmembrane region" description="Helical" evidence="6">
    <location>
        <begin position="99"/>
        <end position="117"/>
    </location>
</feature>
<name>A0A382SR99_9ZZZZ</name>
<evidence type="ECO:0000256" key="4">
    <source>
        <dbReference type="ARBA" id="ARBA00022989"/>
    </source>
</evidence>
<keyword evidence="4 6" id="KW-1133">Transmembrane helix</keyword>
<reference evidence="7" key="1">
    <citation type="submission" date="2018-05" db="EMBL/GenBank/DDBJ databases">
        <authorList>
            <person name="Lanie J.A."/>
            <person name="Ng W.-L."/>
            <person name="Kazmierczak K.M."/>
            <person name="Andrzejewski T.M."/>
            <person name="Davidsen T.M."/>
            <person name="Wayne K.J."/>
            <person name="Tettelin H."/>
            <person name="Glass J.I."/>
            <person name="Rusch D."/>
            <person name="Podicherti R."/>
            <person name="Tsui H.-C.T."/>
            <person name="Winkler M.E."/>
        </authorList>
    </citation>
    <scope>NUCLEOTIDE SEQUENCE</scope>
</reference>
<gene>
    <name evidence="7" type="ORF">METZ01_LOCUS364591</name>
</gene>
<feature type="transmembrane region" description="Helical" evidence="6">
    <location>
        <begin position="12"/>
        <end position="33"/>
    </location>
</feature>
<proteinExistence type="predicted"/>
<keyword evidence="5 6" id="KW-0472">Membrane</keyword>
<dbReference type="GO" id="GO:0015920">
    <property type="term" value="P:lipopolysaccharide transport"/>
    <property type="evidence" value="ECO:0007669"/>
    <property type="project" value="TreeGrafter"/>
</dbReference>
<organism evidence="7">
    <name type="scientific">marine metagenome</name>
    <dbReference type="NCBI Taxonomy" id="408172"/>
    <lineage>
        <taxon>unclassified sequences</taxon>
        <taxon>metagenomes</taxon>
        <taxon>ecological metagenomes</taxon>
    </lineage>
</organism>
<keyword evidence="2" id="KW-1003">Cell membrane</keyword>
<protein>
    <recommendedName>
        <fullName evidence="8">YjgP/YjgQ family permease</fullName>
    </recommendedName>
</protein>
<dbReference type="InterPro" id="IPR005495">
    <property type="entry name" value="LptG/LptF_permease"/>
</dbReference>
<evidence type="ECO:0000256" key="6">
    <source>
        <dbReference type="SAM" id="Phobius"/>
    </source>
</evidence>
<dbReference type="GO" id="GO:0043190">
    <property type="term" value="C:ATP-binding cassette (ABC) transporter complex"/>
    <property type="evidence" value="ECO:0007669"/>
    <property type="project" value="TreeGrafter"/>
</dbReference>
<dbReference type="EMBL" id="UINC01130585">
    <property type="protein sequence ID" value="SVD11737.1"/>
    <property type="molecule type" value="Genomic_DNA"/>
</dbReference>
<feature type="transmembrane region" description="Helical" evidence="6">
    <location>
        <begin position="53"/>
        <end position="78"/>
    </location>
</feature>
<evidence type="ECO:0000313" key="7">
    <source>
        <dbReference type="EMBL" id="SVD11737.1"/>
    </source>
</evidence>
<evidence type="ECO:0000256" key="5">
    <source>
        <dbReference type="ARBA" id="ARBA00023136"/>
    </source>
</evidence>
<sequence>MNILGRYILREHLYPFAMALMILLFVLLTNFLMRSLEKLLGKGLEFSLIIEYVLLNLAWILALAVPMAVLVSTLMAFGRLSADNEITAMRSVSISYLRLLFPVIMFGASVTGIMMYFNNQILPEMNHKARKLSSDISRKRPGLTYDIGVFIESIPEYTFLLGSRLSPTDIGDAFGDITIFNNRRNKTQQTITAKNGIISTVDNGVVLHLSNGVIHEYIGNEKNDYRQIYFDKYDVMIPIDNMSLNRRNSSIRGDREMTFGMMKNKIFSYEEKILKTQNRIYDR</sequence>
<comment type="subcellular location">
    <subcellularLocation>
        <location evidence="1">Cell membrane</location>
        <topology evidence="1">Multi-pass membrane protein</topology>
    </subcellularLocation>
</comment>
<dbReference type="PANTHER" id="PTHR33529">
    <property type="entry name" value="SLR0882 PROTEIN-RELATED"/>
    <property type="match status" value="1"/>
</dbReference>
<evidence type="ECO:0000256" key="1">
    <source>
        <dbReference type="ARBA" id="ARBA00004651"/>
    </source>
</evidence>
<feature type="non-terminal residue" evidence="7">
    <location>
        <position position="283"/>
    </location>
</feature>